<dbReference type="RefSeq" id="WP_111372973.1">
    <property type="nucleotide sequence ID" value="NZ_CP029480.1"/>
</dbReference>
<organism evidence="1 2">
    <name type="scientific">Arcticibacterium luteifluviistationis</name>
    <dbReference type="NCBI Taxonomy" id="1784714"/>
    <lineage>
        <taxon>Bacteria</taxon>
        <taxon>Pseudomonadati</taxon>
        <taxon>Bacteroidota</taxon>
        <taxon>Cytophagia</taxon>
        <taxon>Cytophagales</taxon>
        <taxon>Leadbetterellaceae</taxon>
        <taxon>Arcticibacterium</taxon>
    </lineage>
</organism>
<name>A0A2Z4GEZ1_9BACT</name>
<dbReference type="KEGG" id="als:DJ013_16075"/>
<protein>
    <recommendedName>
        <fullName evidence="3">DUF2911 domain-containing protein</fullName>
    </recommendedName>
</protein>
<dbReference type="EMBL" id="CP029480">
    <property type="protein sequence ID" value="AWV99605.1"/>
    <property type="molecule type" value="Genomic_DNA"/>
</dbReference>
<proteinExistence type="predicted"/>
<accession>A0A2Z4GEZ1</accession>
<evidence type="ECO:0000313" key="2">
    <source>
        <dbReference type="Proteomes" id="UP000249873"/>
    </source>
</evidence>
<gene>
    <name evidence="1" type="ORF">DJ013_16075</name>
</gene>
<evidence type="ECO:0008006" key="3">
    <source>
        <dbReference type="Google" id="ProtNLM"/>
    </source>
</evidence>
<sequence>MKKLVKILIIVAAVLAVGYFVLKNWTKSHSPEDTAEITANELNVKVEYCQTAVKGRVIFGELVPFDRVWRTGANEATVISFNKDVKVAGKSLAAGEYSLWTIPREGDWTIVFNSQTGQWGTSYDEATDVLRVDVPSSQTSESTELFKISLVDVDTAGVNMSLKWDKTLVQVPID</sequence>
<dbReference type="Proteomes" id="UP000249873">
    <property type="component" value="Chromosome"/>
</dbReference>
<dbReference type="AlphaFoldDB" id="A0A2Z4GEZ1"/>
<evidence type="ECO:0000313" key="1">
    <source>
        <dbReference type="EMBL" id="AWV99605.1"/>
    </source>
</evidence>
<dbReference type="InterPro" id="IPR021314">
    <property type="entry name" value="DUF2911"/>
</dbReference>
<reference evidence="1 2" key="1">
    <citation type="submission" date="2018-05" db="EMBL/GenBank/DDBJ databases">
        <title>Complete genome sequence of Arcticibacterium luteifluviistationis SM1504T, a cytophagaceae bacterium isolated from Arctic surface seawater.</title>
        <authorList>
            <person name="Li Y."/>
            <person name="Qin Q.-L."/>
        </authorList>
    </citation>
    <scope>NUCLEOTIDE SEQUENCE [LARGE SCALE GENOMIC DNA]</scope>
    <source>
        <strain evidence="1 2">SM1504</strain>
    </source>
</reference>
<dbReference type="Pfam" id="PF11138">
    <property type="entry name" value="DUF2911"/>
    <property type="match status" value="1"/>
</dbReference>
<keyword evidence="2" id="KW-1185">Reference proteome</keyword>
<dbReference type="OrthoDB" id="195456at2"/>